<dbReference type="SUPFAM" id="SSF56935">
    <property type="entry name" value="Porins"/>
    <property type="match status" value="1"/>
</dbReference>
<keyword evidence="4" id="KW-1134">Transmembrane beta strand</keyword>
<gene>
    <name evidence="12" type="ORF">CRM82_18755</name>
</gene>
<sequence length="368" mass="39945">MAGPRCCHRPAPHARPLSRRCPAAAWACVFCLSFPIPVNLRTPSVLAVAASLAALALTAQAETTGLQIYGRINTSVERSTQDHVSTTGMLNNESFFGLRGQEDLGGGLRAGFQLESGFESDTGANTDTTFFNRKSEVHLSGHFGMLRMGRIISEAYYATADVVNAHNFDTGTSADALYAFVSQGSNHVSYRTPTWNDLTVEIGTSLHEQAAEPARNAWDLAATYAQGDWSFGLGYGDWGPARQATLRATYVLSESWTFSAYHQYSRGWDHAGYAVDATQGGRHTTRIAAIHTRGASEYHVNVGYAGKAGNAADTQALQWTLAYNYNLSPRTKLYALFTRLDNRAHASYGTGTPGGDLRSFGVGLRQYF</sequence>
<dbReference type="Pfam" id="PF13609">
    <property type="entry name" value="Porin_4"/>
    <property type="match status" value="1"/>
</dbReference>
<evidence type="ECO:0000256" key="7">
    <source>
        <dbReference type="ARBA" id="ARBA00023065"/>
    </source>
</evidence>
<dbReference type="CDD" id="cd00342">
    <property type="entry name" value="gram_neg_porins"/>
    <property type="match status" value="1"/>
</dbReference>
<accession>A0A2A7UYJ5</accession>
<evidence type="ECO:0000256" key="9">
    <source>
        <dbReference type="ARBA" id="ARBA00023136"/>
    </source>
</evidence>
<keyword evidence="5" id="KW-0812">Transmembrane</keyword>
<organism evidence="12 13">
    <name type="scientific">Comamonas terrigena</name>
    <dbReference type="NCBI Taxonomy" id="32013"/>
    <lineage>
        <taxon>Bacteria</taxon>
        <taxon>Pseudomonadati</taxon>
        <taxon>Pseudomonadota</taxon>
        <taxon>Betaproteobacteria</taxon>
        <taxon>Burkholderiales</taxon>
        <taxon>Comamonadaceae</taxon>
        <taxon>Comamonas</taxon>
    </lineage>
</organism>
<dbReference type="Proteomes" id="UP000220246">
    <property type="component" value="Unassembled WGS sequence"/>
</dbReference>
<dbReference type="OrthoDB" id="6975458at2"/>
<reference evidence="13" key="1">
    <citation type="submission" date="2017-09" db="EMBL/GenBank/DDBJ databases">
        <title>FDA dAtabase for Regulatory Grade micrObial Sequences (FDA-ARGOS): Supporting development and validation of Infectious Disease Dx tests.</title>
        <authorList>
            <person name="Minogue T."/>
            <person name="Wolcott M."/>
            <person name="Wasieloski L."/>
            <person name="Aguilar W."/>
            <person name="Moore D."/>
            <person name="Tallon L."/>
            <person name="Sadzewicz L."/>
            <person name="Ott S."/>
            <person name="Zhao X."/>
            <person name="Nagaraj S."/>
            <person name="Vavikolanu K."/>
            <person name="Aluvathingal J."/>
            <person name="Nadendla S."/>
            <person name="Sichtig H."/>
        </authorList>
    </citation>
    <scope>NUCLEOTIDE SEQUENCE [LARGE SCALE GENOMIC DNA]</scope>
    <source>
        <strain evidence="13">FDAARGOS_394</strain>
    </source>
</reference>
<dbReference type="InterPro" id="IPR023614">
    <property type="entry name" value="Porin_dom_sf"/>
</dbReference>
<dbReference type="AlphaFoldDB" id="A0A2A7UYJ5"/>
<dbReference type="GO" id="GO:0009279">
    <property type="term" value="C:cell outer membrane"/>
    <property type="evidence" value="ECO:0007669"/>
    <property type="project" value="UniProtKB-SubCell"/>
</dbReference>
<evidence type="ECO:0000313" key="13">
    <source>
        <dbReference type="Proteomes" id="UP000220246"/>
    </source>
</evidence>
<evidence type="ECO:0000256" key="5">
    <source>
        <dbReference type="ARBA" id="ARBA00022692"/>
    </source>
</evidence>
<evidence type="ECO:0000256" key="2">
    <source>
        <dbReference type="ARBA" id="ARBA00011233"/>
    </source>
</evidence>
<protein>
    <submittedName>
        <fullName evidence="12">Porin</fullName>
    </submittedName>
</protein>
<evidence type="ECO:0000256" key="6">
    <source>
        <dbReference type="ARBA" id="ARBA00022729"/>
    </source>
</evidence>
<keyword evidence="7" id="KW-0406">Ion transport</keyword>
<dbReference type="EMBL" id="PDEA01000001">
    <property type="protein sequence ID" value="PEH90362.1"/>
    <property type="molecule type" value="Genomic_DNA"/>
</dbReference>
<evidence type="ECO:0000256" key="3">
    <source>
        <dbReference type="ARBA" id="ARBA00022448"/>
    </source>
</evidence>
<evidence type="ECO:0000256" key="1">
    <source>
        <dbReference type="ARBA" id="ARBA00004571"/>
    </source>
</evidence>
<proteinExistence type="predicted"/>
<evidence type="ECO:0000256" key="4">
    <source>
        <dbReference type="ARBA" id="ARBA00022452"/>
    </source>
</evidence>
<keyword evidence="13" id="KW-1185">Reference proteome</keyword>
<dbReference type="PANTHER" id="PTHR34501:SF9">
    <property type="entry name" value="MAJOR OUTER MEMBRANE PROTEIN P.IA"/>
    <property type="match status" value="1"/>
</dbReference>
<keyword evidence="3" id="KW-0813">Transport</keyword>
<evidence type="ECO:0000256" key="8">
    <source>
        <dbReference type="ARBA" id="ARBA00023114"/>
    </source>
</evidence>
<dbReference type="GO" id="GO:0046930">
    <property type="term" value="C:pore complex"/>
    <property type="evidence" value="ECO:0007669"/>
    <property type="project" value="UniProtKB-KW"/>
</dbReference>
<feature type="domain" description="Porin" evidence="11">
    <location>
        <begin position="49"/>
        <end position="344"/>
    </location>
</feature>
<comment type="caution">
    <text evidence="12">The sequence shown here is derived from an EMBL/GenBank/DDBJ whole genome shotgun (WGS) entry which is preliminary data.</text>
</comment>
<dbReference type="STRING" id="1219032.GCA_001515545_01865"/>
<dbReference type="Gene3D" id="2.40.160.10">
    <property type="entry name" value="Porin"/>
    <property type="match status" value="1"/>
</dbReference>
<evidence type="ECO:0000259" key="11">
    <source>
        <dbReference type="Pfam" id="PF13609"/>
    </source>
</evidence>
<dbReference type="InterPro" id="IPR033900">
    <property type="entry name" value="Gram_neg_porin_domain"/>
</dbReference>
<keyword evidence="10" id="KW-0998">Cell outer membrane</keyword>
<keyword evidence="6" id="KW-0732">Signal</keyword>
<dbReference type="GO" id="GO:0015288">
    <property type="term" value="F:porin activity"/>
    <property type="evidence" value="ECO:0007669"/>
    <property type="project" value="UniProtKB-KW"/>
</dbReference>
<keyword evidence="8" id="KW-0626">Porin</keyword>
<name>A0A2A7UYJ5_COMTR</name>
<comment type="subcellular location">
    <subcellularLocation>
        <location evidence="1">Cell outer membrane</location>
        <topology evidence="1">Multi-pass membrane protein</topology>
    </subcellularLocation>
</comment>
<comment type="subunit">
    <text evidence="2">Homotrimer.</text>
</comment>
<evidence type="ECO:0000313" key="12">
    <source>
        <dbReference type="EMBL" id="PEH90362.1"/>
    </source>
</evidence>
<keyword evidence="9" id="KW-0472">Membrane</keyword>
<evidence type="ECO:0000256" key="10">
    <source>
        <dbReference type="ARBA" id="ARBA00023237"/>
    </source>
</evidence>
<dbReference type="PANTHER" id="PTHR34501">
    <property type="entry name" value="PROTEIN YDDL-RELATED"/>
    <property type="match status" value="1"/>
</dbReference>
<dbReference type="GO" id="GO:0006811">
    <property type="term" value="P:monoatomic ion transport"/>
    <property type="evidence" value="ECO:0007669"/>
    <property type="project" value="UniProtKB-KW"/>
</dbReference>
<dbReference type="InterPro" id="IPR050298">
    <property type="entry name" value="Gram-neg_bact_OMP"/>
</dbReference>